<evidence type="ECO:0000256" key="9">
    <source>
        <dbReference type="ARBA" id="ARBA00048540"/>
    </source>
</evidence>
<feature type="region of interest" description="Disordered" evidence="12">
    <location>
        <begin position="1"/>
        <end position="24"/>
    </location>
</feature>
<keyword evidence="4 10" id="KW-0808">Transferase</keyword>
<comment type="similarity">
    <text evidence="10">Belongs to the ApbE family.</text>
</comment>
<dbReference type="Gene3D" id="3.10.520.10">
    <property type="entry name" value="ApbE-like domains"/>
    <property type="match status" value="1"/>
</dbReference>
<evidence type="ECO:0000256" key="6">
    <source>
        <dbReference type="ARBA" id="ARBA00022827"/>
    </source>
</evidence>
<evidence type="ECO:0000256" key="11">
    <source>
        <dbReference type="PIRSR" id="PIRSR006268-2"/>
    </source>
</evidence>
<dbReference type="RefSeq" id="WP_123193144.1">
    <property type="nucleotide sequence ID" value="NZ_QICD01000045.1"/>
</dbReference>
<comment type="cofactor">
    <cofactor evidence="11">
        <name>Mg(2+)</name>
        <dbReference type="ChEBI" id="CHEBI:18420"/>
    </cofactor>
    <cofactor evidence="11">
        <name>Mn(2+)</name>
        <dbReference type="ChEBI" id="CHEBI:29035"/>
    </cofactor>
    <text evidence="11">Magnesium. Can also use manganese.</text>
</comment>
<dbReference type="EC" id="2.7.1.180" evidence="1 10"/>
<dbReference type="AlphaFoldDB" id="A0A3N0ATI4"/>
<dbReference type="PANTHER" id="PTHR30040:SF2">
    <property type="entry name" value="FAD:PROTEIN FMN TRANSFERASE"/>
    <property type="match status" value="1"/>
</dbReference>
<feature type="binding site" evidence="11">
    <location>
        <position position="175"/>
    </location>
    <ligand>
        <name>Mg(2+)</name>
        <dbReference type="ChEBI" id="CHEBI:18420"/>
    </ligand>
</feature>
<accession>A0A3N0ATI4</accession>
<dbReference type="OrthoDB" id="9778595at2"/>
<dbReference type="Proteomes" id="UP000278632">
    <property type="component" value="Unassembled WGS sequence"/>
</dbReference>
<feature type="binding site" evidence="11">
    <location>
        <position position="292"/>
    </location>
    <ligand>
        <name>Mg(2+)</name>
        <dbReference type="ChEBI" id="CHEBI:18420"/>
    </ligand>
</feature>
<dbReference type="PANTHER" id="PTHR30040">
    <property type="entry name" value="THIAMINE BIOSYNTHESIS LIPOPROTEIN APBE"/>
    <property type="match status" value="1"/>
</dbReference>
<evidence type="ECO:0000256" key="4">
    <source>
        <dbReference type="ARBA" id="ARBA00022679"/>
    </source>
</evidence>
<reference evidence="14" key="1">
    <citation type="submission" date="2018-05" db="EMBL/GenBank/DDBJ databases">
        <title>Genome Sequencing of selected type strains of the family Eggerthellaceae.</title>
        <authorList>
            <person name="Danylec N."/>
            <person name="Stoll D.A."/>
            <person name="Doetsch A."/>
            <person name="Huch M."/>
        </authorList>
    </citation>
    <scope>NUCLEOTIDE SEQUENCE [LARGE SCALE GENOMIC DNA]</scope>
    <source>
        <strain evidence="14">DSM 16106</strain>
    </source>
</reference>
<evidence type="ECO:0000313" key="14">
    <source>
        <dbReference type="Proteomes" id="UP000278632"/>
    </source>
</evidence>
<dbReference type="GO" id="GO:0046872">
    <property type="term" value="F:metal ion binding"/>
    <property type="evidence" value="ECO:0007669"/>
    <property type="project" value="UniProtKB-UniRule"/>
</dbReference>
<evidence type="ECO:0000256" key="10">
    <source>
        <dbReference type="PIRNR" id="PIRNR006268"/>
    </source>
</evidence>
<dbReference type="EMBL" id="QICD01000045">
    <property type="protein sequence ID" value="RNL37974.1"/>
    <property type="molecule type" value="Genomic_DNA"/>
</dbReference>
<evidence type="ECO:0000256" key="5">
    <source>
        <dbReference type="ARBA" id="ARBA00022723"/>
    </source>
</evidence>
<dbReference type="InterPro" id="IPR003374">
    <property type="entry name" value="ApbE-like_sf"/>
</dbReference>
<dbReference type="Pfam" id="PF02424">
    <property type="entry name" value="ApbE"/>
    <property type="match status" value="1"/>
</dbReference>
<evidence type="ECO:0000256" key="1">
    <source>
        <dbReference type="ARBA" id="ARBA00011955"/>
    </source>
</evidence>
<name>A0A3N0ATI4_9ACTN</name>
<evidence type="ECO:0000256" key="8">
    <source>
        <dbReference type="ARBA" id="ARBA00031306"/>
    </source>
</evidence>
<evidence type="ECO:0000313" key="13">
    <source>
        <dbReference type="EMBL" id="RNL37974.1"/>
    </source>
</evidence>
<keyword evidence="6 10" id="KW-0274">FAD</keyword>
<protein>
    <recommendedName>
        <fullName evidence="2 10">FAD:protein FMN transferase</fullName>
        <ecNumber evidence="1 10">2.7.1.180</ecNumber>
    </recommendedName>
    <alternativeName>
        <fullName evidence="8 10">Flavin transferase</fullName>
    </alternativeName>
</protein>
<keyword evidence="7 10" id="KW-0460">Magnesium</keyword>
<comment type="caution">
    <text evidence="13">The sequence shown here is derived from an EMBL/GenBank/DDBJ whole genome shotgun (WGS) entry which is preliminary data.</text>
</comment>
<dbReference type="PIRSF" id="PIRSF006268">
    <property type="entry name" value="ApbE"/>
    <property type="match status" value="1"/>
</dbReference>
<gene>
    <name evidence="13" type="ORF">DMP08_12180</name>
</gene>
<keyword evidence="3 10" id="KW-0285">Flavoprotein</keyword>
<dbReference type="InterPro" id="IPR024932">
    <property type="entry name" value="ApbE"/>
</dbReference>
<evidence type="ECO:0000256" key="2">
    <source>
        <dbReference type="ARBA" id="ARBA00016337"/>
    </source>
</evidence>
<sequence>MDTFETGAPKRDAIPLEHEHETHGPNDAGMMTHRFYAFNTVVTLQAYADPDRCRTAFEEARAACRSFERSLSRTLPHSDIARLNAAEGVPTPIGAETAQLLSEALRYCADSEGRFDITMGAAVRLWNFHKGVIPDQIALEEALSHVSWRGVHVRQTDDGWEARLDDPQAAVDVGGIAKGWIADRLAELLTSRGLESFIVNLGGNVVAHGRKPDGSPWRIGLQDPRDKHALVGAIAIGEASAVTSGVYERCFTRNGALYHHILDPETGYPAQTDAAGVTVLARRSIDAEGYSTTLLALGIERGCVFARQHPAILAAYFVNAEGRVIEA</sequence>
<feature type="compositionally biased region" description="Basic and acidic residues" evidence="12">
    <location>
        <begin position="8"/>
        <end position="24"/>
    </location>
</feature>
<keyword evidence="14" id="KW-1185">Reference proteome</keyword>
<proteinExistence type="inferred from homology"/>
<evidence type="ECO:0000256" key="7">
    <source>
        <dbReference type="ARBA" id="ARBA00022842"/>
    </source>
</evidence>
<dbReference type="GO" id="GO:0016740">
    <property type="term" value="F:transferase activity"/>
    <property type="evidence" value="ECO:0007669"/>
    <property type="project" value="UniProtKB-UniRule"/>
</dbReference>
<evidence type="ECO:0000256" key="12">
    <source>
        <dbReference type="SAM" id="MobiDB-lite"/>
    </source>
</evidence>
<evidence type="ECO:0000256" key="3">
    <source>
        <dbReference type="ARBA" id="ARBA00022630"/>
    </source>
</evidence>
<organism evidence="13 14">
    <name type="scientific">Paraeggerthella hongkongensis</name>
    <dbReference type="NCBI Taxonomy" id="230658"/>
    <lineage>
        <taxon>Bacteria</taxon>
        <taxon>Bacillati</taxon>
        <taxon>Actinomycetota</taxon>
        <taxon>Coriobacteriia</taxon>
        <taxon>Eggerthellales</taxon>
        <taxon>Eggerthellaceae</taxon>
        <taxon>Paraeggerthella</taxon>
    </lineage>
</organism>
<keyword evidence="5 10" id="KW-0479">Metal-binding</keyword>
<dbReference type="SUPFAM" id="SSF143631">
    <property type="entry name" value="ApbE-like"/>
    <property type="match status" value="1"/>
</dbReference>
<comment type="catalytic activity">
    <reaction evidence="9 10">
        <text>L-threonyl-[protein] + FAD = FMN-L-threonyl-[protein] + AMP + H(+)</text>
        <dbReference type="Rhea" id="RHEA:36847"/>
        <dbReference type="Rhea" id="RHEA-COMP:11060"/>
        <dbReference type="Rhea" id="RHEA-COMP:11061"/>
        <dbReference type="ChEBI" id="CHEBI:15378"/>
        <dbReference type="ChEBI" id="CHEBI:30013"/>
        <dbReference type="ChEBI" id="CHEBI:57692"/>
        <dbReference type="ChEBI" id="CHEBI:74257"/>
        <dbReference type="ChEBI" id="CHEBI:456215"/>
        <dbReference type="EC" id="2.7.1.180"/>
    </reaction>
</comment>